<accession>A0ABV7NMQ2</accession>
<dbReference type="SUPFAM" id="SSF51445">
    <property type="entry name" value="(Trans)glycosidases"/>
    <property type="match status" value="1"/>
</dbReference>
<evidence type="ECO:0000256" key="3">
    <source>
        <dbReference type="ARBA" id="ARBA00023295"/>
    </source>
</evidence>
<feature type="signal peptide" evidence="5">
    <location>
        <begin position="1"/>
        <end position="21"/>
    </location>
</feature>
<dbReference type="RefSeq" id="WP_380799322.1">
    <property type="nucleotide sequence ID" value="NZ_JBHRVU010000005.1"/>
</dbReference>
<gene>
    <name evidence="6" type="ORF">ACFOKF_21530</name>
</gene>
<evidence type="ECO:0000313" key="7">
    <source>
        <dbReference type="Proteomes" id="UP001595681"/>
    </source>
</evidence>
<organism evidence="6 7">
    <name type="scientific">Sphingobium rhizovicinum</name>
    <dbReference type="NCBI Taxonomy" id="432308"/>
    <lineage>
        <taxon>Bacteria</taxon>
        <taxon>Pseudomonadati</taxon>
        <taxon>Pseudomonadota</taxon>
        <taxon>Alphaproteobacteria</taxon>
        <taxon>Sphingomonadales</taxon>
        <taxon>Sphingomonadaceae</taxon>
        <taxon>Sphingobium</taxon>
    </lineage>
</organism>
<dbReference type="EMBL" id="JBHRVU010000005">
    <property type="protein sequence ID" value="MFC3443742.1"/>
    <property type="molecule type" value="Genomic_DNA"/>
</dbReference>
<evidence type="ECO:0000256" key="1">
    <source>
        <dbReference type="ARBA" id="ARBA00010838"/>
    </source>
</evidence>
<dbReference type="PANTHER" id="PTHR10353:SF36">
    <property type="entry name" value="LP05116P"/>
    <property type="match status" value="1"/>
</dbReference>
<proteinExistence type="inferred from homology"/>
<dbReference type="InterPro" id="IPR017853">
    <property type="entry name" value="GH"/>
</dbReference>
<evidence type="ECO:0000256" key="4">
    <source>
        <dbReference type="RuleBase" id="RU003690"/>
    </source>
</evidence>
<dbReference type="InterPro" id="IPR006311">
    <property type="entry name" value="TAT_signal"/>
</dbReference>
<dbReference type="Pfam" id="PF00232">
    <property type="entry name" value="Glyco_hydro_1"/>
    <property type="match status" value="1"/>
</dbReference>
<keyword evidence="5" id="KW-0732">Signal</keyword>
<comment type="similarity">
    <text evidence="1 4">Belongs to the glycosyl hydrolase 1 family.</text>
</comment>
<evidence type="ECO:0000313" key="6">
    <source>
        <dbReference type="EMBL" id="MFC3443742.1"/>
    </source>
</evidence>
<evidence type="ECO:0000256" key="5">
    <source>
        <dbReference type="SAM" id="SignalP"/>
    </source>
</evidence>
<dbReference type="PANTHER" id="PTHR10353">
    <property type="entry name" value="GLYCOSYL HYDROLASE"/>
    <property type="match status" value="1"/>
</dbReference>
<dbReference type="Gene3D" id="3.20.20.80">
    <property type="entry name" value="Glycosidases"/>
    <property type="match status" value="1"/>
</dbReference>
<evidence type="ECO:0000256" key="2">
    <source>
        <dbReference type="ARBA" id="ARBA00022801"/>
    </source>
</evidence>
<name>A0ABV7NMQ2_9SPHN</name>
<dbReference type="PRINTS" id="PR00131">
    <property type="entry name" value="GLHYDRLASE1"/>
</dbReference>
<keyword evidence="3" id="KW-0326">Glycosidase</keyword>
<reference evidence="7" key="1">
    <citation type="journal article" date="2019" name="Int. J. Syst. Evol. Microbiol.">
        <title>The Global Catalogue of Microorganisms (GCM) 10K type strain sequencing project: providing services to taxonomists for standard genome sequencing and annotation.</title>
        <authorList>
            <consortium name="The Broad Institute Genomics Platform"/>
            <consortium name="The Broad Institute Genome Sequencing Center for Infectious Disease"/>
            <person name="Wu L."/>
            <person name="Ma J."/>
        </authorList>
    </citation>
    <scope>NUCLEOTIDE SEQUENCE [LARGE SCALE GENOMIC DNA]</scope>
    <source>
        <strain evidence="7">CCM 7491</strain>
    </source>
</reference>
<comment type="caution">
    <text evidence="6">The sequence shown here is derived from an EMBL/GenBank/DDBJ whole genome shotgun (WGS) entry which is preliminary data.</text>
</comment>
<protein>
    <submittedName>
        <fullName evidence="6">Family 1 glycosylhydrolase</fullName>
    </submittedName>
</protein>
<keyword evidence="2" id="KW-0378">Hydrolase</keyword>
<keyword evidence="7" id="KW-1185">Reference proteome</keyword>
<dbReference type="PROSITE" id="PS51318">
    <property type="entry name" value="TAT"/>
    <property type="match status" value="1"/>
</dbReference>
<feature type="chain" id="PRO_5046044942" evidence="5">
    <location>
        <begin position="22"/>
        <end position="437"/>
    </location>
</feature>
<dbReference type="InterPro" id="IPR001360">
    <property type="entry name" value="Glyco_hydro_1"/>
</dbReference>
<dbReference type="Proteomes" id="UP001595681">
    <property type="component" value="Unassembled WGS sequence"/>
</dbReference>
<sequence>MLDRRTLLVTGAAMAASPALAAADKISGNENFPRGFLWGAATAGHQVEGNNVASDQWFLENLKPTIYAEPSRDASNSFALWPQDMDLAKGIGLNAYRFSLEWARIEPEQGLFSVAMLDHYKRMIQGAHARGLKPIVTFNHFTAPRWFAAMGGWTNAAAIDLFVRFCDKAARHLADGISHAITFNEPNILMVLRSVVLPPQVLEAQKAMLAEAARRSGTAKFTALNAANMEDIDAMQVNLIAAHKAAKAAIKAVRSDLPVGFSLSMFDDQAVGKNSIRDAKRKELYGGWLDAARADDFMGVQNYERNMWTDKGKLPAPKGAPVNYMGAEVYAPSLAGAVRYAHEATGVPIFVTEHGVGTTDDTIRANLIPAALAEMKRAMDSGVPVIGYCHWSLIDNFEWVFGYRVKFGLHSVDPATFVRTAKPSAAIYGAIASRNAL</sequence>